<comment type="caution">
    <text evidence="2">The sequence shown here is derived from an EMBL/GenBank/DDBJ whole genome shotgun (WGS) entry which is preliminary data.</text>
</comment>
<feature type="compositionally biased region" description="Low complexity" evidence="1">
    <location>
        <begin position="30"/>
        <end position="63"/>
    </location>
</feature>
<dbReference type="AlphaFoldDB" id="A0AAV5SGI3"/>
<feature type="region of interest" description="Disordered" evidence="1">
    <location>
        <begin position="30"/>
        <end position="65"/>
    </location>
</feature>
<evidence type="ECO:0000313" key="2">
    <source>
        <dbReference type="EMBL" id="GMS81787.1"/>
    </source>
</evidence>
<organism evidence="2 3">
    <name type="scientific">Pristionchus entomophagus</name>
    <dbReference type="NCBI Taxonomy" id="358040"/>
    <lineage>
        <taxon>Eukaryota</taxon>
        <taxon>Metazoa</taxon>
        <taxon>Ecdysozoa</taxon>
        <taxon>Nematoda</taxon>
        <taxon>Chromadorea</taxon>
        <taxon>Rhabditida</taxon>
        <taxon>Rhabditina</taxon>
        <taxon>Diplogasteromorpha</taxon>
        <taxon>Diplogasteroidea</taxon>
        <taxon>Neodiplogasteridae</taxon>
        <taxon>Pristionchus</taxon>
    </lineage>
</organism>
<protein>
    <submittedName>
        <fullName evidence="2">Uncharacterized protein</fullName>
    </submittedName>
</protein>
<keyword evidence="3" id="KW-1185">Reference proteome</keyword>
<feature type="region of interest" description="Disordered" evidence="1">
    <location>
        <begin position="146"/>
        <end position="181"/>
    </location>
</feature>
<evidence type="ECO:0000313" key="3">
    <source>
        <dbReference type="Proteomes" id="UP001432027"/>
    </source>
</evidence>
<accession>A0AAV5SGI3</accession>
<feature type="non-terminal residue" evidence="2">
    <location>
        <position position="1"/>
    </location>
</feature>
<proteinExistence type="predicted"/>
<dbReference type="EMBL" id="BTSX01000001">
    <property type="protein sequence ID" value="GMS81787.1"/>
    <property type="molecule type" value="Genomic_DNA"/>
</dbReference>
<evidence type="ECO:0000256" key="1">
    <source>
        <dbReference type="SAM" id="MobiDB-lite"/>
    </source>
</evidence>
<sequence>STFDLSPTTKSSTLRPASLSLDLFAPPSTLSTVVSSPSTSSGANESPSGLSGSSGPSGARSAPVVLSPPRFDQFAHVRSPGVDRFRVSTSNADSAVVNSPGRSSSFFADIDTEKDVRAVVMDILNYILYEEQSVVERKKSMLLTTLAPPPRLPSPSRSIVEEPEESTVAGSGTPATTPLTPSRMLSVADALSTTVVCEDDVIVRSIVSSMVRETVKAEKLSELKAKADLPM</sequence>
<feature type="compositionally biased region" description="Polar residues" evidence="1">
    <location>
        <begin position="168"/>
        <end position="180"/>
    </location>
</feature>
<reference evidence="2" key="1">
    <citation type="submission" date="2023-10" db="EMBL/GenBank/DDBJ databases">
        <title>Genome assembly of Pristionchus species.</title>
        <authorList>
            <person name="Yoshida K."/>
            <person name="Sommer R.J."/>
        </authorList>
    </citation>
    <scope>NUCLEOTIDE SEQUENCE</scope>
    <source>
        <strain evidence="2">RS0144</strain>
    </source>
</reference>
<name>A0AAV5SGI3_9BILA</name>
<feature type="non-terminal residue" evidence="2">
    <location>
        <position position="231"/>
    </location>
</feature>
<gene>
    <name evidence="2" type="ORF">PENTCL1PPCAC_3962</name>
</gene>
<dbReference type="Proteomes" id="UP001432027">
    <property type="component" value="Unassembled WGS sequence"/>
</dbReference>